<gene>
    <name evidence="8" type="ORF">BLGHR1_14951</name>
</gene>
<feature type="region of interest" description="Disordered" evidence="6">
    <location>
        <begin position="191"/>
        <end position="377"/>
    </location>
</feature>
<evidence type="ECO:0000256" key="1">
    <source>
        <dbReference type="ARBA" id="ARBA00004123"/>
    </source>
</evidence>
<reference evidence="8 9" key="1">
    <citation type="submission" date="2017-11" db="EMBL/GenBank/DDBJ databases">
        <authorList>
            <person name="Kracher B."/>
        </authorList>
    </citation>
    <scope>NUCLEOTIDE SEQUENCE [LARGE SCALE GENOMIC DNA]</scope>
    <source>
        <strain evidence="8 9">RACE1</strain>
    </source>
</reference>
<evidence type="ECO:0000256" key="2">
    <source>
        <dbReference type="ARBA" id="ARBA00022723"/>
    </source>
</evidence>
<sequence>MSYRVEVASSGRAGCQSTDCKKAGTKIAKDELRMGTWVDIPDRGGSWRWRHWGCVTGKVLLNIREALDPAGSGNYDWDLLDGYQGSEKNSLNNFPELQAKVRRVISQGFIDYEDFNGDPEMNRLGSTGLRAPATKKKAAKNKKEMSPDITAHKEQINSLMAEREKLLSKGLSPSKIDIQLQIVHEAISASEMNESLQKKPKTTSKPPTKKRGRKKKDEDEEEGLDVEENIEVPVKKKRVSAKDKKILDEQKVVETKTRGKKSIKQEDDDTEELAYTTNPEIQPPQVKKTRTKRAIKKEAEPNILNEKPENSATTRNDRAKRVIKKEEDEDMSQASEGNDLTTGGKLSARITHDSDCDEKVSKPTVIKRKTTARKTKK</sequence>
<dbReference type="GO" id="GO:0008270">
    <property type="term" value="F:zinc ion binding"/>
    <property type="evidence" value="ECO:0007669"/>
    <property type="project" value="UniProtKB-KW"/>
</dbReference>
<dbReference type="SUPFAM" id="SSF57716">
    <property type="entry name" value="Glucocorticoid receptor-like (DNA-binding domain)"/>
    <property type="match status" value="1"/>
</dbReference>
<dbReference type="GO" id="GO:0005634">
    <property type="term" value="C:nucleus"/>
    <property type="evidence" value="ECO:0007669"/>
    <property type="project" value="UniProtKB-SubCell"/>
</dbReference>
<evidence type="ECO:0000313" key="8">
    <source>
        <dbReference type="EMBL" id="SZF04155.1"/>
    </source>
</evidence>
<proteinExistence type="predicted"/>
<feature type="domain" description="PARP-type" evidence="7">
    <location>
        <begin position="3"/>
        <end position="107"/>
    </location>
</feature>
<keyword evidence="3" id="KW-0863">Zinc-finger</keyword>
<feature type="region of interest" description="Disordered" evidence="6">
    <location>
        <begin position="123"/>
        <end position="147"/>
    </location>
</feature>
<name>A0A383UX43_BLUHO</name>
<protein>
    <recommendedName>
        <fullName evidence="7">PARP-type domain-containing protein</fullName>
    </recommendedName>
</protein>
<feature type="compositionally biased region" description="Acidic residues" evidence="6">
    <location>
        <begin position="218"/>
        <end position="230"/>
    </location>
</feature>
<dbReference type="AlphaFoldDB" id="A0A383UX43"/>
<feature type="compositionally biased region" description="Basic residues" evidence="6">
    <location>
        <begin position="198"/>
        <end position="214"/>
    </location>
</feature>
<feature type="compositionally biased region" description="Basic and acidic residues" evidence="6">
    <location>
        <begin position="350"/>
        <end position="361"/>
    </location>
</feature>
<keyword evidence="2" id="KW-0479">Metal-binding</keyword>
<keyword evidence="4" id="KW-0862">Zinc</keyword>
<dbReference type="InterPro" id="IPR001510">
    <property type="entry name" value="Znf_PARP"/>
</dbReference>
<dbReference type="Proteomes" id="UP000275772">
    <property type="component" value="Unassembled WGS sequence"/>
</dbReference>
<dbReference type="Gene3D" id="3.30.1740.10">
    <property type="entry name" value="Zinc finger, PARP-type"/>
    <property type="match status" value="1"/>
</dbReference>
<evidence type="ECO:0000256" key="6">
    <source>
        <dbReference type="SAM" id="MobiDB-lite"/>
    </source>
</evidence>
<feature type="compositionally biased region" description="Basic residues" evidence="6">
    <location>
        <begin position="365"/>
        <end position="377"/>
    </location>
</feature>
<feature type="compositionally biased region" description="Basic and acidic residues" evidence="6">
    <location>
        <begin position="315"/>
        <end position="326"/>
    </location>
</feature>
<feature type="compositionally biased region" description="Basic and acidic residues" evidence="6">
    <location>
        <begin position="240"/>
        <end position="257"/>
    </location>
</feature>
<evidence type="ECO:0000256" key="4">
    <source>
        <dbReference type="ARBA" id="ARBA00022833"/>
    </source>
</evidence>
<accession>A0A383UX43</accession>
<keyword evidence="5" id="KW-0539">Nucleus</keyword>
<evidence type="ECO:0000313" key="9">
    <source>
        <dbReference type="Proteomes" id="UP000275772"/>
    </source>
</evidence>
<dbReference type="PROSITE" id="PS50064">
    <property type="entry name" value="ZF_PARP_2"/>
    <property type="match status" value="1"/>
</dbReference>
<dbReference type="SMART" id="SM01336">
    <property type="entry name" value="zf-PARP"/>
    <property type="match status" value="1"/>
</dbReference>
<comment type="subcellular location">
    <subcellularLocation>
        <location evidence="1">Nucleus</location>
    </subcellularLocation>
</comment>
<organism evidence="8 9">
    <name type="scientific">Blumeria hordei</name>
    <name type="common">Barley powdery mildew</name>
    <name type="synonym">Blumeria graminis f. sp. hordei</name>
    <dbReference type="NCBI Taxonomy" id="2867405"/>
    <lineage>
        <taxon>Eukaryota</taxon>
        <taxon>Fungi</taxon>
        <taxon>Dikarya</taxon>
        <taxon>Ascomycota</taxon>
        <taxon>Pezizomycotina</taxon>
        <taxon>Leotiomycetes</taxon>
        <taxon>Erysiphales</taxon>
        <taxon>Erysiphaceae</taxon>
        <taxon>Blumeria</taxon>
    </lineage>
</organism>
<feature type="compositionally biased region" description="Polar residues" evidence="6">
    <location>
        <begin position="332"/>
        <end position="341"/>
    </location>
</feature>
<evidence type="ECO:0000256" key="3">
    <source>
        <dbReference type="ARBA" id="ARBA00022771"/>
    </source>
</evidence>
<dbReference type="EMBL" id="UNSH01000064">
    <property type="protein sequence ID" value="SZF04155.1"/>
    <property type="molecule type" value="Genomic_DNA"/>
</dbReference>
<dbReference type="Pfam" id="PF00645">
    <property type="entry name" value="zf-PARP"/>
    <property type="match status" value="1"/>
</dbReference>
<dbReference type="InterPro" id="IPR036957">
    <property type="entry name" value="Znf_PARP_sf"/>
</dbReference>
<dbReference type="VEuPathDB" id="FungiDB:BLGHR1_14951"/>
<evidence type="ECO:0000259" key="7">
    <source>
        <dbReference type="PROSITE" id="PS50064"/>
    </source>
</evidence>
<dbReference type="GO" id="GO:0003677">
    <property type="term" value="F:DNA binding"/>
    <property type="evidence" value="ECO:0007669"/>
    <property type="project" value="InterPro"/>
</dbReference>
<evidence type="ECO:0000256" key="5">
    <source>
        <dbReference type="ARBA" id="ARBA00023242"/>
    </source>
</evidence>